<dbReference type="Gene3D" id="3.50.50.60">
    <property type="entry name" value="FAD/NAD(P)-binding domain"/>
    <property type="match status" value="1"/>
</dbReference>
<dbReference type="SUPFAM" id="SSF51905">
    <property type="entry name" value="FAD/NAD(P)-binding domain"/>
    <property type="match status" value="1"/>
</dbReference>
<dbReference type="InterPro" id="IPR036188">
    <property type="entry name" value="FAD/NAD-bd_sf"/>
</dbReference>
<dbReference type="InterPro" id="IPR039650">
    <property type="entry name" value="HdrA-like"/>
</dbReference>
<dbReference type="PANTHER" id="PTHR43498">
    <property type="entry name" value="FERREDOXIN:COB-COM HETERODISULFIDE REDUCTASE SUBUNIT A"/>
    <property type="match status" value="1"/>
</dbReference>
<dbReference type="PANTHER" id="PTHR43498:SF1">
    <property type="entry name" value="COB--COM HETERODISULFIDE REDUCTASE IRON-SULFUR SUBUNIT A"/>
    <property type="match status" value="1"/>
</dbReference>
<evidence type="ECO:0000313" key="6">
    <source>
        <dbReference type="EMBL" id="MBQ0925611.1"/>
    </source>
</evidence>
<keyword evidence="2" id="KW-0479">Metal-binding</keyword>
<accession>A0ABS5DH50</accession>
<evidence type="ECO:0000256" key="3">
    <source>
        <dbReference type="ARBA" id="ARBA00023002"/>
    </source>
</evidence>
<dbReference type="EMBL" id="JAGPXE010000006">
    <property type="protein sequence ID" value="MBQ0925611.1"/>
    <property type="molecule type" value="Genomic_DNA"/>
</dbReference>
<protein>
    <submittedName>
        <fullName evidence="6">FAD-dependent oxidoreductase</fullName>
    </submittedName>
</protein>
<keyword evidence="3" id="KW-0560">Oxidoreductase</keyword>
<evidence type="ECO:0000256" key="1">
    <source>
        <dbReference type="ARBA" id="ARBA00022485"/>
    </source>
</evidence>
<reference evidence="6 7" key="1">
    <citation type="submission" date="2021-04" db="EMBL/GenBank/DDBJ databases">
        <title>Whole-genome sequencing of Saccharopolyspora endophytica KCTC 19397.</title>
        <authorList>
            <person name="Ay H."/>
            <person name="Saygin H."/>
            <person name="Sahin N."/>
        </authorList>
    </citation>
    <scope>NUCLEOTIDE SEQUENCE [LARGE SCALE GENOMIC DNA]</scope>
    <source>
        <strain evidence="6 7">KCTC 19397</strain>
    </source>
</reference>
<dbReference type="Proteomes" id="UP000674084">
    <property type="component" value="Unassembled WGS sequence"/>
</dbReference>
<evidence type="ECO:0000256" key="4">
    <source>
        <dbReference type="ARBA" id="ARBA00023004"/>
    </source>
</evidence>
<gene>
    <name evidence="6" type="ORF">KBO27_16775</name>
</gene>
<keyword evidence="7" id="KW-1185">Reference proteome</keyword>
<keyword evidence="5" id="KW-0411">Iron-sulfur</keyword>
<evidence type="ECO:0000313" key="7">
    <source>
        <dbReference type="Proteomes" id="UP000674084"/>
    </source>
</evidence>
<evidence type="ECO:0000256" key="5">
    <source>
        <dbReference type="ARBA" id="ARBA00023014"/>
    </source>
</evidence>
<dbReference type="Pfam" id="PF12831">
    <property type="entry name" value="FAD_oxidored"/>
    <property type="match status" value="1"/>
</dbReference>
<organism evidence="6 7">
    <name type="scientific">Saccharopolyspora endophytica</name>
    <dbReference type="NCBI Taxonomy" id="543886"/>
    <lineage>
        <taxon>Bacteria</taxon>
        <taxon>Bacillati</taxon>
        <taxon>Actinomycetota</taxon>
        <taxon>Actinomycetes</taxon>
        <taxon>Pseudonocardiales</taxon>
        <taxon>Pseudonocardiaceae</taxon>
        <taxon>Saccharopolyspora</taxon>
    </lineage>
</organism>
<keyword evidence="1" id="KW-0004">4Fe-4S</keyword>
<proteinExistence type="predicted"/>
<sequence length="450" mass="48070">MAAIAAARTGARTLVVEKYGYLGGLMSLGMHMLGSLDGDGYWALGGYGRELLLDLVDSGYATRPDVDSLFGALNAQDPEALKLHVLRMAADAGVEFLFHSVLVGATATDGQVSSISVANKAGIEELRARTFVDCSGDADLVARVGGEFTAGRDGDGLMQPVSNIFKVSGVDLAATWDYLEAHPQDRTAPQGWSGEAYSMDYIRNTPGVHFLAFHQLIKAAKSAGDFSIPRHSLGIYTFPDRDDVGINLTRVHGIDGTNPRDVSRGEVLTQLQTLESIDFLRKYVPGFETCYLVSAPHQLGVRETRHIVGSYTLTRQDVMDGRDFDDQVGRGAYPLDIHDVAPGERVLGQQVEGGGITLWKLAHSYGIPLRALIPNGLRNVTVGGRCISADHEAAGSVRGQAVCMVTGHAAGTIAAIGAKEDSPVGELAPDAVRQVLREQSAVLERTDRAV</sequence>
<keyword evidence="4" id="KW-0408">Iron</keyword>
<evidence type="ECO:0000256" key="2">
    <source>
        <dbReference type="ARBA" id="ARBA00022723"/>
    </source>
</evidence>
<comment type="caution">
    <text evidence="6">The sequence shown here is derived from an EMBL/GenBank/DDBJ whole genome shotgun (WGS) entry which is preliminary data.</text>
</comment>
<name>A0ABS5DH50_9PSEU</name>